<dbReference type="EMBL" id="SMKQ01000131">
    <property type="protein sequence ID" value="TDD42174.1"/>
    <property type="molecule type" value="Genomic_DNA"/>
</dbReference>
<dbReference type="PANTHER" id="PTHR43861:SF6">
    <property type="entry name" value="METHYLTRANSFERASE TYPE 11"/>
    <property type="match status" value="1"/>
</dbReference>
<dbReference type="RefSeq" id="WP_132618162.1">
    <property type="nucleotide sequence ID" value="NZ_SMKQ01000131.1"/>
</dbReference>
<evidence type="ECO:0000313" key="3">
    <source>
        <dbReference type="Proteomes" id="UP000295302"/>
    </source>
</evidence>
<dbReference type="Gene3D" id="3.40.50.150">
    <property type="entry name" value="Vaccinia Virus protein VP39"/>
    <property type="match status" value="1"/>
</dbReference>
<evidence type="ECO:0000313" key="2">
    <source>
        <dbReference type="EMBL" id="TDD42174.1"/>
    </source>
</evidence>
<keyword evidence="2" id="KW-0808">Transferase</keyword>
<dbReference type="Pfam" id="PF08241">
    <property type="entry name" value="Methyltransf_11"/>
    <property type="match status" value="1"/>
</dbReference>
<sequence length="232" mass="25916">MDSSEIRRLVALEDTHWWYRERRAVLRRELRRLGRPGRALDIGAAGGGNTRVLVEEGWDATATDYCESAVEVARERGLRAVRADARALPFEPGSVDLVTAFDVLEHIREDDLVTAEIARVLAPGGHALIAVPCDMALWSAHDDAVGHVRRYARESLTVVVEQAGLRVERVWSWNVLLRPVVALRRRRSRGSDLQRTSLVVNAGLSAIVRAERYLPVTSLKGVTLFLKARLAR</sequence>
<dbReference type="AlphaFoldDB" id="A0A4R4YE26"/>
<feature type="domain" description="Methyltransferase type 11" evidence="1">
    <location>
        <begin position="40"/>
        <end position="129"/>
    </location>
</feature>
<dbReference type="GO" id="GO:0032259">
    <property type="term" value="P:methylation"/>
    <property type="evidence" value="ECO:0007669"/>
    <property type="project" value="UniProtKB-KW"/>
</dbReference>
<dbReference type="SUPFAM" id="SSF53335">
    <property type="entry name" value="S-adenosyl-L-methionine-dependent methyltransferases"/>
    <property type="match status" value="1"/>
</dbReference>
<dbReference type="InterPro" id="IPR013216">
    <property type="entry name" value="Methyltransf_11"/>
</dbReference>
<reference evidence="2 3" key="1">
    <citation type="submission" date="2019-03" db="EMBL/GenBank/DDBJ databases">
        <title>Draft genome sequences of novel Actinobacteria.</title>
        <authorList>
            <person name="Sahin N."/>
            <person name="Ay H."/>
            <person name="Saygin H."/>
        </authorList>
    </citation>
    <scope>NUCLEOTIDE SEQUENCE [LARGE SCALE GENOMIC DNA]</scope>
    <source>
        <strain evidence="2 3">CH32</strain>
    </source>
</reference>
<dbReference type="Proteomes" id="UP000295302">
    <property type="component" value="Unassembled WGS sequence"/>
</dbReference>
<dbReference type="PANTHER" id="PTHR43861">
    <property type="entry name" value="TRANS-ACONITATE 2-METHYLTRANSFERASE-RELATED"/>
    <property type="match status" value="1"/>
</dbReference>
<evidence type="ECO:0000259" key="1">
    <source>
        <dbReference type="Pfam" id="PF08241"/>
    </source>
</evidence>
<keyword evidence="2" id="KW-0489">Methyltransferase</keyword>
<dbReference type="InterPro" id="IPR029063">
    <property type="entry name" value="SAM-dependent_MTases_sf"/>
</dbReference>
<keyword evidence="3" id="KW-1185">Reference proteome</keyword>
<name>A0A4R4YE26_9ACTN</name>
<accession>A0A4R4YE26</accession>
<dbReference type="CDD" id="cd02440">
    <property type="entry name" value="AdoMet_MTases"/>
    <property type="match status" value="1"/>
</dbReference>
<dbReference type="GO" id="GO:0008757">
    <property type="term" value="F:S-adenosylmethionine-dependent methyltransferase activity"/>
    <property type="evidence" value="ECO:0007669"/>
    <property type="project" value="InterPro"/>
</dbReference>
<dbReference type="OrthoDB" id="9810247at2"/>
<comment type="caution">
    <text evidence="2">The sequence shown here is derived from an EMBL/GenBank/DDBJ whole genome shotgun (WGS) entry which is preliminary data.</text>
</comment>
<proteinExistence type="predicted"/>
<organism evidence="2 3">
    <name type="scientific">Nonomuraea terrae</name>
    <dbReference type="NCBI Taxonomy" id="2530383"/>
    <lineage>
        <taxon>Bacteria</taxon>
        <taxon>Bacillati</taxon>
        <taxon>Actinomycetota</taxon>
        <taxon>Actinomycetes</taxon>
        <taxon>Streptosporangiales</taxon>
        <taxon>Streptosporangiaceae</taxon>
        <taxon>Nonomuraea</taxon>
    </lineage>
</organism>
<protein>
    <submittedName>
        <fullName evidence="2">Class I SAM-dependent methyltransferase</fullName>
    </submittedName>
</protein>
<gene>
    <name evidence="2" type="ORF">E1286_31390</name>
</gene>